<dbReference type="EMBL" id="AP014968">
    <property type="protein sequence ID" value="BAT18039.1"/>
    <property type="molecule type" value="Genomic_DNA"/>
</dbReference>
<reference evidence="2" key="1">
    <citation type="journal article" date="2005" name="Nature">
        <title>The map-based sequence of the rice genome.</title>
        <authorList>
            <consortium name="International rice genome sequencing project (IRGSP)"/>
            <person name="Matsumoto T."/>
            <person name="Wu J."/>
            <person name="Kanamori H."/>
            <person name="Katayose Y."/>
            <person name="Fujisawa M."/>
            <person name="Namiki N."/>
            <person name="Mizuno H."/>
            <person name="Yamamoto K."/>
            <person name="Antonio B.A."/>
            <person name="Baba T."/>
            <person name="Sakata K."/>
            <person name="Nagamura Y."/>
            <person name="Aoki H."/>
            <person name="Arikawa K."/>
            <person name="Arita K."/>
            <person name="Bito T."/>
            <person name="Chiden Y."/>
            <person name="Fujitsuka N."/>
            <person name="Fukunaka R."/>
            <person name="Hamada M."/>
            <person name="Harada C."/>
            <person name="Hayashi A."/>
            <person name="Hijishita S."/>
            <person name="Honda M."/>
            <person name="Hosokawa S."/>
            <person name="Ichikawa Y."/>
            <person name="Idonuma A."/>
            <person name="Iijima M."/>
            <person name="Ikeda M."/>
            <person name="Ikeno M."/>
            <person name="Ito K."/>
            <person name="Ito S."/>
            <person name="Ito T."/>
            <person name="Ito Y."/>
            <person name="Ito Y."/>
            <person name="Iwabuchi A."/>
            <person name="Kamiya K."/>
            <person name="Karasawa W."/>
            <person name="Kurita K."/>
            <person name="Katagiri S."/>
            <person name="Kikuta A."/>
            <person name="Kobayashi H."/>
            <person name="Kobayashi N."/>
            <person name="Machita K."/>
            <person name="Maehara T."/>
            <person name="Masukawa M."/>
            <person name="Mizubayashi T."/>
            <person name="Mukai Y."/>
            <person name="Nagasaki H."/>
            <person name="Nagata Y."/>
            <person name="Naito S."/>
            <person name="Nakashima M."/>
            <person name="Nakama Y."/>
            <person name="Nakamichi Y."/>
            <person name="Nakamura M."/>
            <person name="Meguro A."/>
            <person name="Negishi M."/>
            <person name="Ohta I."/>
            <person name="Ohta T."/>
            <person name="Okamoto M."/>
            <person name="Ono N."/>
            <person name="Saji S."/>
            <person name="Sakaguchi M."/>
            <person name="Sakai K."/>
            <person name="Shibata M."/>
            <person name="Shimokawa T."/>
            <person name="Song J."/>
            <person name="Takazaki Y."/>
            <person name="Terasawa K."/>
            <person name="Tsugane M."/>
            <person name="Tsuji K."/>
            <person name="Ueda S."/>
            <person name="Waki K."/>
            <person name="Yamagata H."/>
            <person name="Yamamoto M."/>
            <person name="Yamamoto S."/>
            <person name="Yamane H."/>
            <person name="Yoshiki S."/>
            <person name="Yoshihara R."/>
            <person name="Yukawa K."/>
            <person name="Zhong H."/>
            <person name="Yano M."/>
            <person name="Yuan Q."/>
            <person name="Ouyang S."/>
            <person name="Liu J."/>
            <person name="Jones K.M."/>
            <person name="Gansberger K."/>
            <person name="Moffat K."/>
            <person name="Hill J."/>
            <person name="Bera J."/>
            <person name="Fadrosh D."/>
            <person name="Jin S."/>
            <person name="Johri S."/>
            <person name="Kim M."/>
            <person name="Overton L."/>
            <person name="Reardon M."/>
            <person name="Tsitrin T."/>
            <person name="Vuong H."/>
            <person name="Weaver B."/>
            <person name="Ciecko A."/>
            <person name="Tallon L."/>
            <person name="Jackson J."/>
            <person name="Pai G."/>
            <person name="Aken S.V."/>
            <person name="Utterback T."/>
            <person name="Reidmuller S."/>
            <person name="Feldblyum T."/>
            <person name="Hsiao J."/>
            <person name="Zismann V."/>
            <person name="Iobst S."/>
            <person name="de Vazeille A.R."/>
            <person name="Buell C.R."/>
            <person name="Ying K."/>
            <person name="Li Y."/>
            <person name="Lu T."/>
            <person name="Huang Y."/>
            <person name="Zhao Q."/>
            <person name="Feng Q."/>
            <person name="Zhang L."/>
            <person name="Zhu J."/>
            <person name="Weng Q."/>
            <person name="Mu J."/>
            <person name="Lu Y."/>
            <person name="Fan D."/>
            <person name="Liu Y."/>
            <person name="Guan J."/>
            <person name="Zhang Y."/>
            <person name="Yu S."/>
            <person name="Liu X."/>
            <person name="Zhang Y."/>
            <person name="Hong G."/>
            <person name="Han B."/>
            <person name="Choisne N."/>
            <person name="Demange N."/>
            <person name="Orjeda G."/>
            <person name="Samain S."/>
            <person name="Cattolico L."/>
            <person name="Pelletier E."/>
            <person name="Couloux A."/>
            <person name="Segurens B."/>
            <person name="Wincker P."/>
            <person name="D'Hont A."/>
            <person name="Scarpelli C."/>
            <person name="Weissenbach J."/>
            <person name="Salanoubat M."/>
            <person name="Quetier F."/>
            <person name="Yu Y."/>
            <person name="Kim H.R."/>
            <person name="Rambo T."/>
            <person name="Currie J."/>
            <person name="Collura K."/>
            <person name="Luo M."/>
            <person name="Yang T."/>
            <person name="Ammiraju J.S.S."/>
            <person name="Engler F."/>
            <person name="Soderlund C."/>
            <person name="Wing R.A."/>
            <person name="Palmer L.E."/>
            <person name="de la Bastide M."/>
            <person name="Spiegel L."/>
            <person name="Nascimento L."/>
            <person name="Zutavern T."/>
            <person name="O'Shaughnessy A."/>
            <person name="Dike S."/>
            <person name="Dedhia N."/>
            <person name="Preston R."/>
            <person name="Balija V."/>
            <person name="McCombie W.R."/>
            <person name="Chow T."/>
            <person name="Chen H."/>
            <person name="Chung M."/>
            <person name="Chen C."/>
            <person name="Shaw J."/>
            <person name="Wu H."/>
            <person name="Hsiao K."/>
            <person name="Chao Y."/>
            <person name="Chu M."/>
            <person name="Cheng C."/>
            <person name="Hour A."/>
            <person name="Lee P."/>
            <person name="Lin S."/>
            <person name="Lin Y."/>
            <person name="Liou J."/>
            <person name="Liu S."/>
            <person name="Hsing Y."/>
            <person name="Raghuvanshi S."/>
            <person name="Mohanty A."/>
            <person name="Bharti A.K."/>
            <person name="Gaur A."/>
            <person name="Gupta V."/>
            <person name="Kumar D."/>
            <person name="Ravi V."/>
            <person name="Vij S."/>
            <person name="Kapur A."/>
            <person name="Khurana P."/>
            <person name="Khurana P."/>
            <person name="Khurana J.P."/>
            <person name="Tyagi A.K."/>
            <person name="Gaikwad K."/>
            <person name="Singh A."/>
            <person name="Dalal V."/>
            <person name="Srivastava S."/>
            <person name="Dixit A."/>
            <person name="Pal A.K."/>
            <person name="Ghazi I.A."/>
            <person name="Yadav M."/>
            <person name="Pandit A."/>
            <person name="Bhargava A."/>
            <person name="Sureshbabu K."/>
            <person name="Batra K."/>
            <person name="Sharma T.R."/>
            <person name="Mohapatra T."/>
            <person name="Singh N.K."/>
            <person name="Messing J."/>
            <person name="Nelson A.B."/>
            <person name="Fuks G."/>
            <person name="Kavchok S."/>
            <person name="Keizer G."/>
            <person name="Linton E."/>
            <person name="Llaca V."/>
            <person name="Song R."/>
            <person name="Tanyolac B."/>
            <person name="Young S."/>
            <person name="Ho-Il K."/>
            <person name="Hahn J.H."/>
            <person name="Sangsakoo G."/>
            <person name="Vanavichit A."/>
            <person name="de Mattos Luiz.A.T."/>
            <person name="Zimmer P.D."/>
            <person name="Malone G."/>
            <person name="Dellagostin O."/>
            <person name="de Oliveira A.C."/>
            <person name="Bevan M."/>
            <person name="Bancroft I."/>
            <person name="Minx P."/>
            <person name="Cordum H."/>
            <person name="Wilson R."/>
            <person name="Cheng Z."/>
            <person name="Jin W."/>
            <person name="Jiang J."/>
            <person name="Leong S.A."/>
            <person name="Iwama H."/>
            <person name="Gojobori T."/>
            <person name="Itoh T."/>
            <person name="Niimura Y."/>
            <person name="Fujii Y."/>
            <person name="Habara T."/>
            <person name="Sakai H."/>
            <person name="Sato Y."/>
            <person name="Wilson G."/>
            <person name="Kumar K."/>
            <person name="McCouch S."/>
            <person name="Juretic N."/>
            <person name="Hoen D."/>
            <person name="Wright S."/>
            <person name="Bruskiewich R."/>
            <person name="Bureau T."/>
            <person name="Miyao A."/>
            <person name="Hirochika H."/>
            <person name="Nishikawa T."/>
            <person name="Kadowaki K."/>
            <person name="Sugiura M."/>
            <person name="Burr B."/>
            <person name="Sasaki T."/>
        </authorList>
    </citation>
    <scope>NUCLEOTIDE SEQUENCE [LARGE SCALE GENOMIC DNA]</scope>
    <source>
        <strain evidence="2">cv. Nipponbare</strain>
    </source>
</reference>
<reference evidence="1 2" key="3">
    <citation type="journal article" date="2013" name="Rice">
        <title>Improvement of the Oryza sativa Nipponbare reference genome using next generation sequence and optical map data.</title>
        <authorList>
            <person name="Kawahara Y."/>
            <person name="de la Bastide M."/>
            <person name="Hamilton J.P."/>
            <person name="Kanamori H."/>
            <person name="McCombie W.R."/>
            <person name="Ouyang S."/>
            <person name="Schwartz D.C."/>
            <person name="Tanaka T."/>
            <person name="Wu J."/>
            <person name="Zhou S."/>
            <person name="Childs K.L."/>
            <person name="Davidson R.M."/>
            <person name="Lin H."/>
            <person name="Quesada-Ocampo L."/>
            <person name="Vaillancourt B."/>
            <person name="Sakai H."/>
            <person name="Lee S.S."/>
            <person name="Kim J."/>
            <person name="Numa H."/>
            <person name="Itoh T."/>
            <person name="Buell C.R."/>
            <person name="Matsumoto T."/>
        </authorList>
    </citation>
    <scope>NUCLEOTIDE SEQUENCE [LARGE SCALE GENOMIC DNA]</scope>
    <source>
        <strain evidence="2">cv. Nipponbare</strain>
    </source>
</reference>
<gene>
    <name evidence="1" type="ordered locus">Os12g0611250</name>
    <name evidence="1" type="ORF">OSNPB_120611250</name>
</gene>
<sequence length="169" mass="19504">FKQVNYSSWCPNNNINSIIELSYLLANWSSTIYTDRFHIGRIRKFPLNLFREFSCWGQNNSQGKFTRPILFIVPNNCVQYGDSKSQSLSCTCFGTTNHVLSLHCWFKDSSLDWEQLGYAARGELADDLGRDPELGHLQPLLRAARSNSTRLRPPLILLVEQPLIRRVLR</sequence>
<feature type="non-terminal residue" evidence="1">
    <location>
        <position position="169"/>
    </location>
</feature>
<organism evidence="1 2">
    <name type="scientific">Oryza sativa subsp. japonica</name>
    <name type="common">Rice</name>
    <dbReference type="NCBI Taxonomy" id="39947"/>
    <lineage>
        <taxon>Eukaryota</taxon>
        <taxon>Viridiplantae</taxon>
        <taxon>Streptophyta</taxon>
        <taxon>Embryophyta</taxon>
        <taxon>Tracheophyta</taxon>
        <taxon>Spermatophyta</taxon>
        <taxon>Magnoliopsida</taxon>
        <taxon>Liliopsida</taxon>
        <taxon>Poales</taxon>
        <taxon>Poaceae</taxon>
        <taxon>BOP clade</taxon>
        <taxon>Oryzoideae</taxon>
        <taxon>Oryzeae</taxon>
        <taxon>Oryzinae</taxon>
        <taxon>Oryza</taxon>
        <taxon>Oryza sativa</taxon>
    </lineage>
</organism>
<dbReference type="PaxDb" id="39947-A0A0P0YBY8"/>
<dbReference type="AlphaFoldDB" id="A0A0P0YBY8"/>
<evidence type="ECO:0000313" key="1">
    <source>
        <dbReference type="EMBL" id="BAT18039.1"/>
    </source>
</evidence>
<evidence type="ECO:0000313" key="2">
    <source>
        <dbReference type="Proteomes" id="UP000059680"/>
    </source>
</evidence>
<feature type="non-terminal residue" evidence="1">
    <location>
        <position position="1"/>
    </location>
</feature>
<proteinExistence type="predicted"/>
<dbReference type="InParanoid" id="A0A0P0YBY8"/>
<dbReference type="Proteomes" id="UP000059680">
    <property type="component" value="Chromosome 12"/>
</dbReference>
<accession>A0A0P0YBY8</accession>
<keyword evidence="2" id="KW-1185">Reference proteome</keyword>
<protein>
    <submittedName>
        <fullName evidence="1">Os12g0611250 protein</fullName>
    </submittedName>
</protein>
<name>A0A0P0YBY8_ORYSJ</name>
<reference evidence="1 2" key="2">
    <citation type="journal article" date="2013" name="Plant Cell Physiol.">
        <title>Rice Annotation Project Database (RAP-DB): an integrative and interactive database for rice genomics.</title>
        <authorList>
            <person name="Sakai H."/>
            <person name="Lee S.S."/>
            <person name="Tanaka T."/>
            <person name="Numa H."/>
            <person name="Kim J."/>
            <person name="Kawahara Y."/>
            <person name="Wakimoto H."/>
            <person name="Yang C.C."/>
            <person name="Iwamoto M."/>
            <person name="Abe T."/>
            <person name="Yamada Y."/>
            <person name="Muto A."/>
            <person name="Inokuchi H."/>
            <person name="Ikemura T."/>
            <person name="Matsumoto T."/>
            <person name="Sasaki T."/>
            <person name="Itoh T."/>
        </authorList>
    </citation>
    <scope>NUCLEOTIDE SEQUENCE [LARGE SCALE GENOMIC DNA]</scope>
    <source>
        <strain evidence="2">cv. Nipponbare</strain>
    </source>
</reference>